<dbReference type="GO" id="GO:0009401">
    <property type="term" value="P:phosphoenolpyruvate-dependent sugar phosphotransferase system"/>
    <property type="evidence" value="ECO:0007669"/>
    <property type="project" value="UniProtKB-KW"/>
</dbReference>
<evidence type="ECO:0000259" key="8">
    <source>
        <dbReference type="PROSITE" id="PS51100"/>
    </source>
</evidence>
<dbReference type="RefSeq" id="WP_013787347.1">
    <property type="nucleotide sequence ID" value="NZ_CP016893.1"/>
</dbReference>
<keyword evidence="1" id="KW-0813">Transport</keyword>
<dbReference type="InterPro" id="IPR013012">
    <property type="entry name" value="PTS_EIIB_3"/>
</dbReference>
<evidence type="ECO:0000256" key="4">
    <source>
        <dbReference type="ARBA" id="ARBA00022679"/>
    </source>
</evidence>
<proteinExistence type="predicted"/>
<dbReference type="InterPro" id="IPR036095">
    <property type="entry name" value="PTS_EIIB-like_sf"/>
</dbReference>
<keyword evidence="6" id="KW-0418">Kinase</keyword>
<name>A0A231VLC2_THETR</name>
<evidence type="ECO:0000313" key="9">
    <source>
        <dbReference type="EMBL" id="AST58209.1"/>
    </source>
</evidence>
<dbReference type="GO" id="GO:0016301">
    <property type="term" value="F:kinase activity"/>
    <property type="evidence" value="ECO:0007669"/>
    <property type="project" value="UniProtKB-KW"/>
</dbReference>
<keyword evidence="4" id="KW-0808">Transferase</keyword>
<dbReference type="CDD" id="cd05564">
    <property type="entry name" value="PTS_IIB_chitobiose_lichenan"/>
    <property type="match status" value="1"/>
</dbReference>
<evidence type="ECO:0000256" key="2">
    <source>
        <dbReference type="ARBA" id="ARBA00022553"/>
    </source>
</evidence>
<sequence length="102" mass="11046">MLKIILFCSSGSSTSMLIGRIEEAAKARGIEVAVDAYPEAQMEKYVEEADVVLLGPQVKFILPKAKKICSEKGVPVDVINPVVYGMMDGEKVLDQALSMANK</sequence>
<dbReference type="GO" id="GO:0008982">
    <property type="term" value="F:protein-N(PI)-phosphohistidine-sugar phosphotransferase activity"/>
    <property type="evidence" value="ECO:0007669"/>
    <property type="project" value="InterPro"/>
</dbReference>
<gene>
    <name evidence="10" type="ORF">CE561_02710</name>
    <name evidence="9" type="ORF">Thert_02292</name>
</gene>
<evidence type="ECO:0000313" key="11">
    <source>
        <dbReference type="Proteomes" id="UP000214975"/>
    </source>
</evidence>
<dbReference type="InterPro" id="IPR051819">
    <property type="entry name" value="PTS_sugar-specific_EIIB"/>
</dbReference>
<dbReference type="EMBL" id="NKHD01000006">
    <property type="protein sequence ID" value="OXT09082.1"/>
    <property type="molecule type" value="Genomic_DNA"/>
</dbReference>
<dbReference type="AlphaFoldDB" id="A0A231VLC2"/>
<evidence type="ECO:0000313" key="10">
    <source>
        <dbReference type="EMBL" id="OXT09082.1"/>
    </source>
</evidence>
<keyword evidence="5" id="KW-0598">Phosphotransferase system</keyword>
<feature type="domain" description="PTS EIIB type-3" evidence="8">
    <location>
        <begin position="1"/>
        <end position="102"/>
    </location>
</feature>
<keyword evidence="3 10" id="KW-0762">Sugar transport</keyword>
<dbReference type="EMBL" id="CP016893">
    <property type="protein sequence ID" value="AST58209.1"/>
    <property type="molecule type" value="Genomic_DNA"/>
</dbReference>
<reference evidence="9 11" key="1">
    <citation type="submission" date="2016-08" db="EMBL/GenBank/DDBJ databases">
        <title>A novel genetic cassette of butanologenic Thermoanaerobacterium thermosaccharolyticum that directly convert cellulose to butanol.</title>
        <authorList>
            <person name="Li T."/>
            <person name="He J."/>
        </authorList>
    </citation>
    <scope>NUCLEOTIDE SEQUENCE [LARGE SCALE GENOMIC DNA]</scope>
    <source>
        <strain evidence="9 11">TG57</strain>
    </source>
</reference>
<dbReference type="PROSITE" id="PS51100">
    <property type="entry name" value="PTS_EIIB_TYPE_3"/>
    <property type="match status" value="1"/>
</dbReference>
<evidence type="ECO:0000313" key="12">
    <source>
        <dbReference type="Proteomes" id="UP000215301"/>
    </source>
</evidence>
<dbReference type="PANTHER" id="PTHR34581:SF2">
    <property type="entry name" value="PTS SYSTEM N,N'-DIACETYLCHITOBIOSE-SPECIFIC EIIB COMPONENT"/>
    <property type="match status" value="1"/>
</dbReference>
<evidence type="ECO:0000256" key="5">
    <source>
        <dbReference type="ARBA" id="ARBA00022683"/>
    </source>
</evidence>
<dbReference type="PANTHER" id="PTHR34581">
    <property type="entry name" value="PTS SYSTEM N,N'-DIACETYLCHITOBIOSE-SPECIFIC EIIB COMPONENT"/>
    <property type="match status" value="1"/>
</dbReference>
<evidence type="ECO:0000256" key="3">
    <source>
        <dbReference type="ARBA" id="ARBA00022597"/>
    </source>
</evidence>
<dbReference type="Proteomes" id="UP000215301">
    <property type="component" value="Unassembled WGS sequence"/>
</dbReference>
<feature type="modified residue" description="Phosphocysteine; by EIIA" evidence="7">
    <location>
        <position position="8"/>
    </location>
</feature>
<evidence type="ECO:0000256" key="7">
    <source>
        <dbReference type="PROSITE-ProRule" id="PRU00423"/>
    </source>
</evidence>
<accession>A0A231VLC2</accession>
<dbReference type="Pfam" id="PF02302">
    <property type="entry name" value="PTS_IIB"/>
    <property type="match status" value="1"/>
</dbReference>
<organism evidence="10 12">
    <name type="scientific">Thermoanaerobacterium thermosaccharolyticum</name>
    <name type="common">Clostridium thermosaccharolyticum</name>
    <dbReference type="NCBI Taxonomy" id="1517"/>
    <lineage>
        <taxon>Bacteria</taxon>
        <taxon>Bacillati</taxon>
        <taxon>Bacillota</taxon>
        <taxon>Clostridia</taxon>
        <taxon>Thermoanaerobacterales</taxon>
        <taxon>Thermoanaerobacteraceae</taxon>
        <taxon>Thermoanaerobacterium</taxon>
    </lineage>
</organism>
<protein>
    <submittedName>
        <fullName evidence="9">Cytochrome C biogenesis protein</fullName>
    </submittedName>
    <submittedName>
        <fullName evidence="10">PTS sugar transporter subunit IIB</fullName>
    </submittedName>
</protein>
<evidence type="ECO:0000256" key="1">
    <source>
        <dbReference type="ARBA" id="ARBA00022448"/>
    </source>
</evidence>
<evidence type="ECO:0000256" key="6">
    <source>
        <dbReference type="ARBA" id="ARBA00022777"/>
    </source>
</evidence>
<dbReference type="Gene3D" id="3.40.50.2300">
    <property type="match status" value="1"/>
</dbReference>
<dbReference type="SUPFAM" id="SSF52794">
    <property type="entry name" value="PTS system IIB component-like"/>
    <property type="match status" value="1"/>
</dbReference>
<dbReference type="InterPro" id="IPR003501">
    <property type="entry name" value="PTS_EIIB_2/3"/>
</dbReference>
<keyword evidence="2" id="KW-0597">Phosphoprotein</keyword>
<dbReference type="Proteomes" id="UP000214975">
    <property type="component" value="Chromosome"/>
</dbReference>
<reference evidence="10 12" key="2">
    <citation type="submission" date="2017-06" db="EMBL/GenBank/DDBJ databases">
        <title>Isolation and characterization of a thermophilic and butanogenic Thermoanaerobacterium thermosaccharolyticum M5 capable of efficient degradation of hemicellulose.</title>
        <authorList>
            <person name="Xin F."/>
            <person name="Jiang Y."/>
        </authorList>
    </citation>
    <scope>NUCLEOTIDE SEQUENCE [LARGE SCALE GENOMIC DNA]</scope>
    <source>
        <strain evidence="10 12">M5</strain>
    </source>
</reference>